<reference evidence="3" key="1">
    <citation type="submission" date="2022-10" db="EMBL/GenBank/DDBJ databases">
        <authorList>
            <person name="Yu W.X."/>
        </authorList>
    </citation>
    <scope>NUCLEOTIDE SEQUENCE</scope>
    <source>
        <strain evidence="3">AAT</strain>
    </source>
</reference>
<sequence>MNKIVFYLSTFIFSLSFTNALAQDKKIAMLETIAVTDDISNLIKNKTRVELAKSLNLKNGILAFSSTEIDQLMKVDVFQEHGMVDEEHRLKLRKLSEANYACISRISKAGDAYYIEAILIDIETGKIEDPASAFTKANEVSHATNRLATELIKKTIDAIEQKRDINKIGNVKKIVMLESVTNTEDISNLIRFMVRGELSKSLSHDDGFSAFANQEIDQLMKANYFQESGTVEEEQRVQLGKLSGADYVCVSKITKAGGKYYIEASLIDIMTGRIEDPQIASADDIIGINRACHRVSTDMIHKLTYISEQGFKASPPPEVTILSPLNKEFYVDQLKRIEFSLNTTENWTENNIVVEINGAPASKTEYSYSDGKGYFYVSLPAKGSCNLTVKSKTQYGYGKPALITLIKKRLQTKPRLVILAIGINDYENSEIVDLDYAAKDASDFVEIMKASNHDLYKEVKSKSLLNSEATKEAILDGLSWIESSCTQDDVAIIFIAGHGGVDNRDGYYYFPYGANPNSLRSTCVPYTEFNRTLSILLNDLGTKALFLTDACHSGGGIKTRSATVSSVVHDLTSTEDGAFSFASSTGAQKSMEDSKWENGAFTEALLEGISGKADADGDRVITILELINFVTGEVKNLTGNQQTPMHETFNGNNFPLIMVQ</sequence>
<comment type="caution">
    <text evidence="3">The sequence shown here is derived from an EMBL/GenBank/DDBJ whole genome shotgun (WGS) entry which is preliminary data.</text>
</comment>
<feature type="chain" id="PRO_5042108325" evidence="1">
    <location>
        <begin position="23"/>
        <end position="660"/>
    </location>
</feature>
<evidence type="ECO:0000313" key="3">
    <source>
        <dbReference type="EMBL" id="MCW3786449.1"/>
    </source>
</evidence>
<dbReference type="InterPro" id="IPR029030">
    <property type="entry name" value="Caspase-like_dom_sf"/>
</dbReference>
<dbReference type="EMBL" id="JAPDPJ010000014">
    <property type="protein sequence ID" value="MCW3786449.1"/>
    <property type="molecule type" value="Genomic_DNA"/>
</dbReference>
<feature type="signal peptide" evidence="1">
    <location>
        <begin position="1"/>
        <end position="22"/>
    </location>
</feature>
<protein>
    <submittedName>
        <fullName evidence="3">Caspase family protein</fullName>
    </submittedName>
</protein>
<dbReference type="GO" id="GO:0006508">
    <property type="term" value="P:proteolysis"/>
    <property type="evidence" value="ECO:0007669"/>
    <property type="project" value="InterPro"/>
</dbReference>
<dbReference type="Gene3D" id="3.40.50.1460">
    <property type="match status" value="1"/>
</dbReference>
<dbReference type="Pfam" id="PF00656">
    <property type="entry name" value="Peptidase_C14"/>
    <property type="match status" value="1"/>
</dbReference>
<dbReference type="Proteomes" id="UP001209229">
    <property type="component" value="Unassembled WGS sequence"/>
</dbReference>
<dbReference type="InterPro" id="IPR011600">
    <property type="entry name" value="Pept_C14_caspase"/>
</dbReference>
<dbReference type="RefSeq" id="WP_301190013.1">
    <property type="nucleotide sequence ID" value="NZ_JAPDPJ010000014.1"/>
</dbReference>
<name>A0AAE3M3H9_9BACT</name>
<dbReference type="InterPro" id="IPR018247">
    <property type="entry name" value="EF_Hand_1_Ca_BS"/>
</dbReference>
<keyword evidence="4" id="KW-1185">Reference proteome</keyword>
<accession>A0AAE3M3H9</accession>
<dbReference type="SUPFAM" id="SSF52129">
    <property type="entry name" value="Caspase-like"/>
    <property type="match status" value="1"/>
</dbReference>
<evidence type="ECO:0000256" key="1">
    <source>
        <dbReference type="SAM" id="SignalP"/>
    </source>
</evidence>
<dbReference type="GO" id="GO:0004197">
    <property type="term" value="F:cysteine-type endopeptidase activity"/>
    <property type="evidence" value="ECO:0007669"/>
    <property type="project" value="InterPro"/>
</dbReference>
<dbReference type="AlphaFoldDB" id="A0AAE3M3H9"/>
<evidence type="ECO:0000313" key="4">
    <source>
        <dbReference type="Proteomes" id="UP001209229"/>
    </source>
</evidence>
<dbReference type="Gene3D" id="3.40.50.10610">
    <property type="entry name" value="ABC-type transport auxiliary lipoprotein component"/>
    <property type="match status" value="2"/>
</dbReference>
<proteinExistence type="predicted"/>
<feature type="domain" description="Peptidase C14 caspase" evidence="2">
    <location>
        <begin position="418"/>
        <end position="647"/>
    </location>
</feature>
<evidence type="ECO:0000259" key="2">
    <source>
        <dbReference type="Pfam" id="PF00656"/>
    </source>
</evidence>
<organism evidence="3 4">
    <name type="scientific">Plebeiibacterium sediminum</name>
    <dbReference type="NCBI Taxonomy" id="2992112"/>
    <lineage>
        <taxon>Bacteria</taxon>
        <taxon>Pseudomonadati</taxon>
        <taxon>Bacteroidota</taxon>
        <taxon>Bacteroidia</taxon>
        <taxon>Marinilabiliales</taxon>
        <taxon>Marinilabiliaceae</taxon>
        <taxon>Plebeiibacterium</taxon>
    </lineage>
</organism>
<dbReference type="PROSITE" id="PS00018">
    <property type="entry name" value="EF_HAND_1"/>
    <property type="match status" value="1"/>
</dbReference>
<gene>
    <name evidence="3" type="ORF">OM075_08215</name>
</gene>
<keyword evidence="1" id="KW-0732">Signal</keyword>